<organism evidence="1 2">
    <name type="scientific">Limnohabitans planktonicus II-D5</name>
    <dbReference type="NCBI Taxonomy" id="1293045"/>
    <lineage>
        <taxon>Bacteria</taxon>
        <taxon>Pseudomonadati</taxon>
        <taxon>Pseudomonadota</taxon>
        <taxon>Betaproteobacteria</taxon>
        <taxon>Burkholderiales</taxon>
        <taxon>Comamonadaceae</taxon>
        <taxon>Limnohabitans</taxon>
    </lineage>
</organism>
<protein>
    <submittedName>
        <fullName evidence="1">Uncharacterized protein</fullName>
    </submittedName>
</protein>
<sequence length="68" mass="7585">MGFRLSALRKKFKLSVFLQDGQREFGQTVADDRMLGVAAIKALTRTLRMECIPGVLKPCAVTWMGDNP</sequence>
<reference evidence="1" key="1">
    <citation type="submission" date="2017-04" db="EMBL/GenBank/DDBJ databases">
        <title>Unexpected and diverse lifestyles within the genus Limnohabitans.</title>
        <authorList>
            <person name="Kasalicky V."/>
            <person name="Mehrshad M."/>
            <person name="Andrei S.-A."/>
            <person name="Salcher M."/>
            <person name="Kratochvilova H."/>
            <person name="Simek K."/>
            <person name="Ghai R."/>
        </authorList>
    </citation>
    <scope>NUCLEOTIDE SEQUENCE [LARGE SCALE GENOMIC DNA]</scope>
    <source>
        <strain evidence="1">II-D5</strain>
    </source>
</reference>
<proteinExistence type="predicted"/>
<dbReference type="AlphaFoldDB" id="A0A2T7UDE6"/>
<name>A0A2T7UDE6_9BURK</name>
<gene>
    <name evidence="1" type="ORF">H663_010545</name>
</gene>
<evidence type="ECO:0000313" key="2">
    <source>
        <dbReference type="Proteomes" id="UP000037507"/>
    </source>
</evidence>
<dbReference type="STRING" id="1293045.H663_08435"/>
<dbReference type="EMBL" id="LFYT02000011">
    <property type="protein sequence ID" value="PVE42727.1"/>
    <property type="molecule type" value="Genomic_DNA"/>
</dbReference>
<comment type="caution">
    <text evidence="1">The sequence shown here is derived from an EMBL/GenBank/DDBJ whole genome shotgun (WGS) entry which is preliminary data.</text>
</comment>
<keyword evidence="2" id="KW-1185">Reference proteome</keyword>
<dbReference type="Proteomes" id="UP000037507">
    <property type="component" value="Unassembled WGS sequence"/>
</dbReference>
<accession>A0A2T7UDE6</accession>
<evidence type="ECO:0000313" key="1">
    <source>
        <dbReference type="EMBL" id="PVE42727.1"/>
    </source>
</evidence>